<gene>
    <name evidence="7" type="ORF">MKK02DRAFT_20430</name>
</gene>
<dbReference type="Gene3D" id="3.30.70.1180">
    <property type="entry name" value="Vacuolar atp synthase subunit c, domain 1"/>
    <property type="match status" value="1"/>
</dbReference>
<protein>
    <recommendedName>
        <fullName evidence="6">V-type proton ATPase subunit C</fullName>
    </recommendedName>
</protein>
<dbReference type="PANTHER" id="PTHR10137:SF0">
    <property type="entry name" value="V-TYPE PROTON ATPASE SUBUNIT C"/>
    <property type="match status" value="1"/>
</dbReference>
<comment type="subunit">
    <text evidence="6">V-ATPase is a heteromultimeric enzyme composed of a peripheral catalytic V1 complex (components A to H) attached to an integral membrane V0 proton pore complex.</text>
</comment>
<dbReference type="AlphaFoldDB" id="A0AA38H2D5"/>
<comment type="function">
    <text evidence="6">Subunit of the V1 complex of vacuolar(H+)-ATPase (V-ATPase), a multisubunit enzyme composed of a peripheral complex (V1) that hydrolyzes ATP and a membrane integral complex (V0) that translocates protons. V-ATPase is responsible for acidifying and maintaining the pH of intracellular compartments and in some cell types, is targeted to the plasma membrane, where it is responsible for acidifying the extracellular environment. Subunit C is necessary for the assembly of the catalytic sector of the enzyme and is likely to have a specific function in its catalytic activity.</text>
</comment>
<evidence type="ECO:0000256" key="5">
    <source>
        <dbReference type="ARBA" id="ARBA00053565"/>
    </source>
</evidence>
<dbReference type="InterPro" id="IPR004907">
    <property type="entry name" value="ATPase_V1-cplx_csu"/>
</dbReference>
<evidence type="ECO:0000256" key="3">
    <source>
        <dbReference type="ARBA" id="ARBA00022781"/>
    </source>
</evidence>
<keyword evidence="3 6" id="KW-0375">Hydrogen ion transport</keyword>
<dbReference type="Proteomes" id="UP001164286">
    <property type="component" value="Unassembled WGS sequence"/>
</dbReference>
<organism evidence="7 8">
    <name type="scientific">Dioszegia hungarica</name>
    <dbReference type="NCBI Taxonomy" id="4972"/>
    <lineage>
        <taxon>Eukaryota</taxon>
        <taxon>Fungi</taxon>
        <taxon>Dikarya</taxon>
        <taxon>Basidiomycota</taxon>
        <taxon>Agaricomycotina</taxon>
        <taxon>Tremellomycetes</taxon>
        <taxon>Tremellales</taxon>
        <taxon>Bulleribasidiaceae</taxon>
        <taxon>Dioszegia</taxon>
    </lineage>
</organism>
<dbReference type="PANTHER" id="PTHR10137">
    <property type="entry name" value="V-TYPE PROTON ATPASE SUBUNIT C"/>
    <property type="match status" value="1"/>
</dbReference>
<dbReference type="Pfam" id="PF03223">
    <property type="entry name" value="V-ATPase_C"/>
    <property type="match status" value="1"/>
</dbReference>
<dbReference type="SUPFAM" id="SSF118203">
    <property type="entry name" value="Vacuolar ATP synthase subunit C"/>
    <property type="match status" value="1"/>
</dbReference>
<dbReference type="GeneID" id="77725456"/>
<proteinExistence type="inferred from homology"/>
<name>A0AA38H2D5_9TREE</name>
<comment type="similarity">
    <text evidence="1 6">Belongs to the V-ATPase C subunit family.</text>
</comment>
<evidence type="ECO:0000256" key="4">
    <source>
        <dbReference type="ARBA" id="ARBA00023065"/>
    </source>
</evidence>
<dbReference type="Gene3D" id="3.30.70.100">
    <property type="match status" value="1"/>
</dbReference>
<evidence type="ECO:0000256" key="2">
    <source>
        <dbReference type="ARBA" id="ARBA00022448"/>
    </source>
</evidence>
<evidence type="ECO:0000313" key="7">
    <source>
        <dbReference type="EMBL" id="KAI9632662.1"/>
    </source>
</evidence>
<dbReference type="FunFam" id="3.30.70.100:FF:000002">
    <property type="entry name" value="V-type proton ATPase subunit C"/>
    <property type="match status" value="1"/>
</dbReference>
<dbReference type="CDD" id="cd14785">
    <property type="entry name" value="V-ATPase_C"/>
    <property type="match status" value="1"/>
</dbReference>
<dbReference type="InterPro" id="IPR036132">
    <property type="entry name" value="Vac_ATP_synth_c_sf"/>
</dbReference>
<reference evidence="7" key="1">
    <citation type="journal article" date="2022" name="G3 (Bethesda)">
        <title>High quality genome of the basidiomycete yeast Dioszegia hungarica PDD-24b-2 isolated from cloud water.</title>
        <authorList>
            <person name="Jarrige D."/>
            <person name="Haridas S."/>
            <person name="Bleykasten-Grosshans C."/>
            <person name="Joly M."/>
            <person name="Nadalig T."/>
            <person name="Sancelme M."/>
            <person name="Vuilleumier S."/>
            <person name="Grigoriev I.V."/>
            <person name="Amato P."/>
            <person name="Bringel F."/>
        </authorList>
    </citation>
    <scope>NUCLEOTIDE SEQUENCE</scope>
    <source>
        <strain evidence="7">PDD-24b-2</strain>
    </source>
</reference>
<evidence type="ECO:0000256" key="1">
    <source>
        <dbReference type="ARBA" id="ARBA00006138"/>
    </source>
</evidence>
<dbReference type="EMBL" id="JAKWFO010000014">
    <property type="protein sequence ID" value="KAI9632662.1"/>
    <property type="molecule type" value="Genomic_DNA"/>
</dbReference>
<keyword evidence="8" id="KW-1185">Reference proteome</keyword>
<dbReference type="Gene3D" id="1.20.1460.10">
    <property type="entry name" value="subunit c (vma5p) of the yeast v-atpase, domain 2"/>
    <property type="match status" value="1"/>
</dbReference>
<sequence>MPSDLSYWLISAPLKDGDPSVMLEEVQRALPGVPVGGWEIPELKTGTLSALLTLSDNLPKLDTQFTATVTKCHDTLRSLVSDPRELSQHTRVNDRPADEYVLPEGPGGSATLGQGGGLWRWDAGRWGTGGKVGEVLEALTTEMTSIDQQQKQRTQSYNLAKGGLTNIQRKRTGNLSQRSLLDVVSKGDLVENSEFLETLLVAVPKNIVKDWEVKYERLTSMVVPRSSQQIAADDEYVLQTVTVFKKVRDEYVHKCRENKFIVRDFKWDDEAYEKQQQELADLEVEEKELWTDLLKLTRINFSESYQLLCHLKTVRLFIESVLRYGLPADYAGVVVRPDASKSGMAGKTLKALGNHFHYLAGASKAPERKKGKGGAGASGNDGEVGGEWAGVMEMEYFDFVLFEVPMVLAETK</sequence>
<evidence type="ECO:0000256" key="6">
    <source>
        <dbReference type="RuleBase" id="RU364010"/>
    </source>
</evidence>
<keyword evidence="4 6" id="KW-0406">Ion transport</keyword>
<accession>A0AA38H2D5</accession>
<keyword evidence="2 6" id="KW-0813">Transport</keyword>
<dbReference type="GO" id="GO:0000221">
    <property type="term" value="C:vacuolar proton-transporting V-type ATPase, V1 domain"/>
    <property type="evidence" value="ECO:0007669"/>
    <property type="project" value="TreeGrafter"/>
</dbReference>
<comment type="caution">
    <text evidence="7">The sequence shown here is derived from an EMBL/GenBank/DDBJ whole genome shotgun (WGS) entry which is preliminary data.</text>
</comment>
<comment type="function">
    <text evidence="5">Subunit of the V1 complex of vacuolar(H+)-ATPase (V-ATPase), a multisubunit enzyme composed of a peripheral complex (V1) that hydrolyzes ATP and a membrane integral complex (V0) that translocates protons. V-ATPase is responsible for acidifying and maintaining the pH of intracellular compartments. Subunit C is necessary for the assembly of the catalytic sector of the enzyme and is likely to have a specific function in its catalytic activity. Reversibly leaves the enzyme after glucose depletion, causing the catalytic subcomplex V1 to detach from the V0 section.</text>
</comment>
<evidence type="ECO:0000313" key="8">
    <source>
        <dbReference type="Proteomes" id="UP001164286"/>
    </source>
</evidence>
<dbReference type="RefSeq" id="XP_052942439.1">
    <property type="nucleotide sequence ID" value="XM_053086255.1"/>
</dbReference>
<dbReference type="GO" id="GO:0046961">
    <property type="term" value="F:proton-transporting ATPase activity, rotational mechanism"/>
    <property type="evidence" value="ECO:0007669"/>
    <property type="project" value="InterPro"/>
</dbReference>